<dbReference type="PANTHER" id="PTHR30273:SF2">
    <property type="entry name" value="PROTEIN FECR"/>
    <property type="match status" value="1"/>
</dbReference>
<evidence type="ECO:0000313" key="5">
    <source>
        <dbReference type="Proteomes" id="UP000192796"/>
    </source>
</evidence>
<dbReference type="EMBL" id="LVYD01000113">
    <property type="protein sequence ID" value="OQP57783.1"/>
    <property type="molecule type" value="Genomic_DNA"/>
</dbReference>
<dbReference type="AlphaFoldDB" id="A0A1V9FHD9"/>
<name>A0A1V9FHD9_9BACT</name>
<dbReference type="FunFam" id="2.60.120.1440:FF:000001">
    <property type="entry name" value="Putative anti-sigma factor"/>
    <property type="match status" value="1"/>
</dbReference>
<dbReference type="Proteomes" id="UP000192796">
    <property type="component" value="Unassembled WGS sequence"/>
</dbReference>
<accession>A0A1V9FHD9</accession>
<keyword evidence="1" id="KW-1133">Transmembrane helix</keyword>
<evidence type="ECO:0008006" key="6">
    <source>
        <dbReference type="Google" id="ProtNLM"/>
    </source>
</evidence>
<feature type="domain" description="FecR protein" evidence="2">
    <location>
        <begin position="190"/>
        <end position="290"/>
    </location>
</feature>
<dbReference type="Pfam" id="PF04773">
    <property type="entry name" value="FecR"/>
    <property type="match status" value="1"/>
</dbReference>
<dbReference type="Gene3D" id="2.60.120.1440">
    <property type="match status" value="1"/>
</dbReference>
<proteinExistence type="predicted"/>
<feature type="domain" description="Protein FecR C-terminal" evidence="3">
    <location>
        <begin position="335"/>
        <end position="401"/>
    </location>
</feature>
<comment type="caution">
    <text evidence="4">The sequence shown here is derived from an EMBL/GenBank/DDBJ whole genome shotgun (WGS) entry which is preliminary data.</text>
</comment>
<dbReference type="PANTHER" id="PTHR30273">
    <property type="entry name" value="PERIPLASMIC SIGNAL SENSOR AND SIGMA FACTOR ACTIVATOR FECR-RELATED"/>
    <property type="match status" value="1"/>
</dbReference>
<dbReference type="Pfam" id="PF16344">
    <property type="entry name" value="FecR_C"/>
    <property type="match status" value="1"/>
</dbReference>
<keyword evidence="1" id="KW-0472">Membrane</keyword>
<dbReference type="GO" id="GO:0016989">
    <property type="term" value="F:sigma factor antagonist activity"/>
    <property type="evidence" value="ECO:0007669"/>
    <property type="project" value="TreeGrafter"/>
</dbReference>
<keyword evidence="5" id="KW-1185">Reference proteome</keyword>
<evidence type="ECO:0000259" key="2">
    <source>
        <dbReference type="Pfam" id="PF04773"/>
    </source>
</evidence>
<reference evidence="4 5" key="1">
    <citation type="submission" date="2016-03" db="EMBL/GenBank/DDBJ databases">
        <title>Niastella vici sp. nov., isolated from farmland soil.</title>
        <authorList>
            <person name="Chen L."/>
            <person name="Wang D."/>
            <person name="Yang S."/>
            <person name="Wang G."/>
        </authorList>
    </citation>
    <scope>NUCLEOTIDE SEQUENCE [LARGE SCALE GENOMIC DNA]</scope>
    <source>
        <strain evidence="4 5">DJ57</strain>
    </source>
</reference>
<dbReference type="InterPro" id="IPR012373">
    <property type="entry name" value="Ferrdict_sens_TM"/>
</dbReference>
<gene>
    <name evidence="4" type="ORF">A3860_09150</name>
</gene>
<keyword evidence="1" id="KW-0812">Transmembrane</keyword>
<dbReference type="OrthoDB" id="629393at2"/>
<protein>
    <recommendedName>
        <fullName evidence="6">Iron dicitrate transport regulator FecR</fullName>
    </recommendedName>
</protein>
<dbReference type="Gene3D" id="3.55.50.30">
    <property type="match status" value="1"/>
</dbReference>
<evidence type="ECO:0000313" key="4">
    <source>
        <dbReference type="EMBL" id="OQP57783.1"/>
    </source>
</evidence>
<sequence>MSQSIDDRTAYLVKQYITGSCTYEEYQELLALLKVQTEITQIEELLLEEVRNSRYHEAEEQVNWQHLLQTVLQQQEVAAPSPVRTMRVFRKIGIAAAVVVCIGMIAWWWLQKGSDNQINKPTVAMKTDIMPGKNGAILTLSNGQKLVLDSADNGALTAQPGLHIIKHDSLIDYGEAANVGNHNAAIAYNTLSTPRGRQFRLVLSDGTKVWLNAASSIHYPAVFEGKERVVEVTGEAYFEVAKNAARPFIVNIKTSSGNNGRVEVLGTHFNINAYDDEENIKTTLLEGKVKMSSQVNGQSSILSPGEQVSLSQSSQLSQPIAVQTDVVMAWKNGFFQFERADIQTVMRQIARWYDVDIQYNGPVTNDRFGGSIPRDATLSQVLHALEQSLVHFTIQGKKVIVTP</sequence>
<evidence type="ECO:0000259" key="3">
    <source>
        <dbReference type="Pfam" id="PF16344"/>
    </source>
</evidence>
<dbReference type="RefSeq" id="WP_081155688.1">
    <property type="nucleotide sequence ID" value="NZ_LVYD01000113.1"/>
</dbReference>
<dbReference type="InterPro" id="IPR006860">
    <property type="entry name" value="FecR"/>
</dbReference>
<dbReference type="STRING" id="1703345.A3860_09150"/>
<evidence type="ECO:0000256" key="1">
    <source>
        <dbReference type="SAM" id="Phobius"/>
    </source>
</evidence>
<dbReference type="InterPro" id="IPR032508">
    <property type="entry name" value="FecR_C"/>
</dbReference>
<organism evidence="4 5">
    <name type="scientific">Niastella vici</name>
    <dbReference type="NCBI Taxonomy" id="1703345"/>
    <lineage>
        <taxon>Bacteria</taxon>
        <taxon>Pseudomonadati</taxon>
        <taxon>Bacteroidota</taxon>
        <taxon>Chitinophagia</taxon>
        <taxon>Chitinophagales</taxon>
        <taxon>Chitinophagaceae</taxon>
        <taxon>Niastella</taxon>
    </lineage>
</organism>
<feature type="transmembrane region" description="Helical" evidence="1">
    <location>
        <begin position="92"/>
        <end position="110"/>
    </location>
</feature>